<dbReference type="STRING" id="246197.MXAN_0614"/>
<name>Q1DEP1_MYXXD</name>
<evidence type="ECO:0000256" key="4">
    <source>
        <dbReference type="ARBA" id="ARBA00022840"/>
    </source>
</evidence>
<dbReference type="eggNOG" id="COG0515">
    <property type="taxonomic scope" value="Bacteria"/>
</dbReference>
<reference evidence="7 8" key="1">
    <citation type="journal article" date="2006" name="Proc. Natl. Acad. Sci. U.S.A.">
        <title>Evolution of sensory complexity recorded in a myxobacterial genome.</title>
        <authorList>
            <person name="Goldman B.S."/>
            <person name="Nierman W.C."/>
            <person name="Kaiser D."/>
            <person name="Slater S.C."/>
            <person name="Durkin A.S."/>
            <person name="Eisen J.A."/>
            <person name="Ronning C.M."/>
            <person name="Barbazuk W.B."/>
            <person name="Blanchard M."/>
            <person name="Field C."/>
            <person name="Halling C."/>
            <person name="Hinkle G."/>
            <person name="Iartchuk O."/>
            <person name="Kim H.S."/>
            <person name="Mackenzie C."/>
            <person name="Madupu R."/>
            <person name="Miller N."/>
            <person name="Shvartsbeyn A."/>
            <person name="Sullivan S.A."/>
            <person name="Vaudin M."/>
            <person name="Wiegand R."/>
            <person name="Kaplan H.B."/>
        </authorList>
    </citation>
    <scope>NUCLEOTIDE SEQUENCE [LARGE SCALE GENOMIC DNA]</scope>
    <source>
        <strain evidence="8">DK1622</strain>
    </source>
</reference>
<dbReference type="SUPFAM" id="SSF56112">
    <property type="entry name" value="Protein kinase-like (PK-like)"/>
    <property type="match status" value="1"/>
</dbReference>
<dbReference type="Proteomes" id="UP000002402">
    <property type="component" value="Chromosome"/>
</dbReference>
<dbReference type="CDD" id="cd14014">
    <property type="entry name" value="STKc_PknB_like"/>
    <property type="match status" value="1"/>
</dbReference>
<dbReference type="Gene3D" id="3.30.200.20">
    <property type="entry name" value="Phosphorylase Kinase, domain 1"/>
    <property type="match status" value="1"/>
</dbReference>
<dbReference type="PANTHER" id="PTHR43289:SF6">
    <property type="entry name" value="SERINE_THREONINE-PROTEIN KINASE NEKL-3"/>
    <property type="match status" value="1"/>
</dbReference>
<dbReference type="PANTHER" id="PTHR43289">
    <property type="entry name" value="MITOGEN-ACTIVATED PROTEIN KINASE KINASE KINASE 20-RELATED"/>
    <property type="match status" value="1"/>
</dbReference>
<keyword evidence="4 5" id="KW-0067">ATP-binding</keyword>
<dbReference type="GO" id="GO:0004674">
    <property type="term" value="F:protein serine/threonine kinase activity"/>
    <property type="evidence" value="ECO:0007669"/>
    <property type="project" value="UniProtKB-KW"/>
</dbReference>
<dbReference type="GO" id="GO:0035438">
    <property type="term" value="F:cyclic-di-GMP binding"/>
    <property type="evidence" value="ECO:0007669"/>
    <property type="project" value="InterPro"/>
</dbReference>
<dbReference type="InterPro" id="IPR000719">
    <property type="entry name" value="Prot_kinase_dom"/>
</dbReference>
<keyword evidence="3 7" id="KW-0418">Kinase</keyword>
<accession>Q1DEP1</accession>
<dbReference type="GO" id="GO:0005524">
    <property type="term" value="F:ATP binding"/>
    <property type="evidence" value="ECO:0007669"/>
    <property type="project" value="UniProtKB-UniRule"/>
</dbReference>
<dbReference type="SMART" id="SM00220">
    <property type="entry name" value="S_TKc"/>
    <property type="match status" value="1"/>
</dbReference>
<organism evidence="7 8">
    <name type="scientific">Myxococcus xanthus (strain DK1622)</name>
    <dbReference type="NCBI Taxonomy" id="246197"/>
    <lineage>
        <taxon>Bacteria</taxon>
        <taxon>Pseudomonadati</taxon>
        <taxon>Myxococcota</taxon>
        <taxon>Myxococcia</taxon>
        <taxon>Myxococcales</taxon>
        <taxon>Cystobacterineae</taxon>
        <taxon>Myxococcaceae</taxon>
        <taxon>Myxococcus</taxon>
    </lineage>
</organism>
<keyword evidence="7" id="KW-0723">Serine/threonine-protein kinase</keyword>
<evidence type="ECO:0000259" key="6">
    <source>
        <dbReference type="PROSITE" id="PS50011"/>
    </source>
</evidence>
<dbReference type="AlphaFoldDB" id="Q1DEP1"/>
<proteinExistence type="predicted"/>
<keyword evidence="8" id="KW-1185">Reference proteome</keyword>
<dbReference type="HOGENOM" id="CLU_000288_63_44_7"/>
<dbReference type="PROSITE" id="PS00107">
    <property type="entry name" value="PROTEIN_KINASE_ATP"/>
    <property type="match status" value="1"/>
</dbReference>
<evidence type="ECO:0000256" key="1">
    <source>
        <dbReference type="ARBA" id="ARBA00022679"/>
    </source>
</evidence>
<dbReference type="InterPro" id="IPR017441">
    <property type="entry name" value="Protein_kinase_ATP_BS"/>
</dbReference>
<dbReference type="Gene3D" id="1.10.510.10">
    <property type="entry name" value="Transferase(Phosphotransferase) domain 1"/>
    <property type="match status" value="1"/>
</dbReference>
<dbReference type="Pfam" id="PF07238">
    <property type="entry name" value="PilZ"/>
    <property type="match status" value="1"/>
</dbReference>
<dbReference type="EnsemblBacteria" id="ABF88229">
    <property type="protein sequence ID" value="ABF88229"/>
    <property type="gene ID" value="MXAN_0614"/>
</dbReference>
<gene>
    <name evidence="7" type="ordered locus">MXAN_0614</name>
</gene>
<evidence type="ECO:0000256" key="2">
    <source>
        <dbReference type="ARBA" id="ARBA00022741"/>
    </source>
</evidence>
<dbReference type="PROSITE" id="PS50011">
    <property type="entry name" value="PROTEIN_KINASE_DOM"/>
    <property type="match status" value="1"/>
</dbReference>
<dbReference type="Pfam" id="PF00069">
    <property type="entry name" value="Pkinase"/>
    <property type="match status" value="1"/>
</dbReference>
<keyword evidence="1" id="KW-0808">Transferase</keyword>
<dbReference type="KEGG" id="mxa:MXAN_0614"/>
<dbReference type="InterPro" id="IPR009875">
    <property type="entry name" value="PilZ_domain"/>
</dbReference>
<sequence>MPPDRRCVPGVMRARAPPWCLLQGTMHCELCLTEHPYDVACGGEPWTQVYLSTGDAEAPPADLTGQTLGSYRLVRRLGAGGMGTVYLGEQTRIGARVAVKVLHPHLGRDESLRARFYAEARTVNVVGHPNIVHIFDINEAPGGIHYFVMEYLEGVPMSHLPRPMVPATLVSLLAQACDALDAAHRCGVVHRDLKPDNLFVVRHAGEPPSLRVLDFGVAKARRPHPGEDETAAGIVLGTPAYMAPEQSAGQPVDGRADIYALAVTAYYLSTGQLPFERGQMVELALGTGPVGAPPPHLLVPGVPPALSEVLLRALSRRCEDRYATALEFKEALLLAAAQPLADALSPQTPPPRSHTPVPSLAWLDTEDPATEPNALTPPLTWVARVRRRSGAGDVEVLCTELSRGGLFMCCADPFPRLFNRLEFTLLLAGELVECAGEVVRHVDAAQAQTWGMLSTGVGVQFINPSARLCELIRRVQPHRLTTPASTLMRAEVVL</sequence>
<evidence type="ECO:0000256" key="5">
    <source>
        <dbReference type="PROSITE-ProRule" id="PRU10141"/>
    </source>
</evidence>
<evidence type="ECO:0000313" key="7">
    <source>
        <dbReference type="EMBL" id="ABF88229.1"/>
    </source>
</evidence>
<dbReference type="InterPro" id="IPR008271">
    <property type="entry name" value="Ser/Thr_kinase_AS"/>
</dbReference>
<protein>
    <submittedName>
        <fullName evidence="7">Serine/threonine protein kinase</fullName>
    </submittedName>
</protein>
<feature type="domain" description="Protein kinase" evidence="6">
    <location>
        <begin position="71"/>
        <end position="333"/>
    </location>
</feature>
<feature type="binding site" evidence="5">
    <location>
        <position position="100"/>
    </location>
    <ligand>
        <name>ATP</name>
        <dbReference type="ChEBI" id="CHEBI:30616"/>
    </ligand>
</feature>
<dbReference type="PROSITE" id="PS00108">
    <property type="entry name" value="PROTEIN_KINASE_ST"/>
    <property type="match status" value="1"/>
</dbReference>
<evidence type="ECO:0000313" key="8">
    <source>
        <dbReference type="Proteomes" id="UP000002402"/>
    </source>
</evidence>
<keyword evidence="2 5" id="KW-0547">Nucleotide-binding</keyword>
<dbReference type="Gene3D" id="2.40.10.220">
    <property type="entry name" value="predicted glycosyltransferase like domains"/>
    <property type="match status" value="1"/>
</dbReference>
<evidence type="ECO:0000256" key="3">
    <source>
        <dbReference type="ARBA" id="ARBA00022777"/>
    </source>
</evidence>
<dbReference type="InterPro" id="IPR011009">
    <property type="entry name" value="Kinase-like_dom_sf"/>
</dbReference>
<dbReference type="EMBL" id="CP000113">
    <property type="protein sequence ID" value="ABF88229.1"/>
    <property type="molecule type" value="Genomic_DNA"/>
</dbReference>